<dbReference type="EnsemblMetazoa" id="Aqu2.1.12734_001">
    <property type="protein sequence ID" value="Aqu2.1.12734_001"/>
    <property type="gene ID" value="Aqu2.1.12734"/>
</dbReference>
<dbReference type="InParanoid" id="A0A1X7TE21"/>
<protein>
    <submittedName>
        <fullName evidence="1">Uncharacterized protein</fullName>
    </submittedName>
</protein>
<evidence type="ECO:0000313" key="1">
    <source>
        <dbReference type="EnsemblMetazoa" id="Aqu2.1.12734_001"/>
    </source>
</evidence>
<organism evidence="1">
    <name type="scientific">Amphimedon queenslandica</name>
    <name type="common">Sponge</name>
    <dbReference type="NCBI Taxonomy" id="400682"/>
    <lineage>
        <taxon>Eukaryota</taxon>
        <taxon>Metazoa</taxon>
        <taxon>Porifera</taxon>
        <taxon>Demospongiae</taxon>
        <taxon>Heteroscleromorpha</taxon>
        <taxon>Haplosclerida</taxon>
        <taxon>Niphatidae</taxon>
        <taxon>Amphimedon</taxon>
    </lineage>
</organism>
<dbReference type="AlphaFoldDB" id="A0A1X7TE21"/>
<reference evidence="1" key="1">
    <citation type="submission" date="2017-05" db="UniProtKB">
        <authorList>
            <consortium name="EnsemblMetazoa"/>
        </authorList>
    </citation>
    <scope>IDENTIFICATION</scope>
</reference>
<name>A0A1X7TE21_AMPQE</name>
<sequence>MLSTLHCKCDLTWFILSQTSCRWPSHTIQFAKGGRSNNERCTTLCITTKGYVK</sequence>
<proteinExistence type="predicted"/>
<accession>A0A1X7TE21</accession>